<accession>A0AAN7R397</accession>
<dbReference type="Proteomes" id="UP001346149">
    <property type="component" value="Unassembled WGS sequence"/>
</dbReference>
<dbReference type="AlphaFoldDB" id="A0AAN7R397"/>
<proteinExistence type="predicted"/>
<evidence type="ECO:0008006" key="4">
    <source>
        <dbReference type="Google" id="ProtNLM"/>
    </source>
</evidence>
<reference evidence="2 3" key="1">
    <citation type="journal article" date="2023" name="Hortic Res">
        <title>Pangenome of water caltrop reveals structural variations and asymmetric subgenome divergence after allopolyploidization.</title>
        <authorList>
            <person name="Zhang X."/>
            <person name="Chen Y."/>
            <person name="Wang L."/>
            <person name="Yuan Y."/>
            <person name="Fang M."/>
            <person name="Shi L."/>
            <person name="Lu R."/>
            <person name="Comes H.P."/>
            <person name="Ma Y."/>
            <person name="Chen Y."/>
            <person name="Huang G."/>
            <person name="Zhou Y."/>
            <person name="Zheng Z."/>
            <person name="Qiu Y."/>
        </authorList>
    </citation>
    <scope>NUCLEOTIDE SEQUENCE [LARGE SCALE GENOMIC DNA]</scope>
    <source>
        <strain evidence="2">F231</strain>
    </source>
</reference>
<gene>
    <name evidence="2" type="ORF">SAY86_019451</name>
</gene>
<dbReference type="InterPro" id="IPR040420">
    <property type="entry name" value="At1g76660-like"/>
</dbReference>
<evidence type="ECO:0000313" key="3">
    <source>
        <dbReference type="Proteomes" id="UP001346149"/>
    </source>
</evidence>
<feature type="compositionally biased region" description="Polar residues" evidence="1">
    <location>
        <begin position="425"/>
        <end position="439"/>
    </location>
</feature>
<evidence type="ECO:0000313" key="2">
    <source>
        <dbReference type="EMBL" id="KAK4788132.1"/>
    </source>
</evidence>
<protein>
    <recommendedName>
        <fullName evidence="4">Hydroxyproline-rich glycoprotein family protein</fullName>
    </recommendedName>
</protein>
<sequence length="439" mass="47435">MWNARGRGGYSAAPPGDANALETVNAAAAAIATVQSRAPQATAVQKRRWGGCWSMYWCFGPHKNRKRIEHAVDSPETSNPTADASAARSQTQTTTIILPFVAPPSSPASFFQSEPPSVAQSPSGLLSLTSASAHMYSPGCPHSIFAIGPYANETQLVSPPVFSTFTTQPSTAPLTPPTESFHLTTPSSPEVPFAQFLDPNLNSSDALPRFPFPSYEFPSYQLSPGSPMGNLISPSSVFSVSGTSSPFAGRELPAIPPNFLDFLANKSPKLLELENRSAHGWGSIPESSSVTPDTAKPLSQYVSLRDSKVAPYPESPNEGRNDETMIENHRDSHELPTEEVEIYAEAKPIAVVYKCDGFETSTFMPEEAPTDHKEMRQHRRYRSITLGSSRDFNLEKAEEQGAAEKNGIGSAPCKNDNVPDEDSGNTKNWSFPVKNSNAN</sequence>
<dbReference type="PANTHER" id="PTHR31798">
    <property type="entry name" value="HYDROXYPROLINE-RICH GLYCOPROTEIN-LIKE"/>
    <property type="match status" value="1"/>
</dbReference>
<feature type="region of interest" description="Disordered" evidence="1">
    <location>
        <begin position="301"/>
        <end position="336"/>
    </location>
</feature>
<feature type="region of interest" description="Disordered" evidence="1">
    <location>
        <begin position="396"/>
        <end position="439"/>
    </location>
</feature>
<organism evidence="2 3">
    <name type="scientific">Trapa natans</name>
    <name type="common">Water chestnut</name>
    <dbReference type="NCBI Taxonomy" id="22666"/>
    <lineage>
        <taxon>Eukaryota</taxon>
        <taxon>Viridiplantae</taxon>
        <taxon>Streptophyta</taxon>
        <taxon>Embryophyta</taxon>
        <taxon>Tracheophyta</taxon>
        <taxon>Spermatophyta</taxon>
        <taxon>Magnoliopsida</taxon>
        <taxon>eudicotyledons</taxon>
        <taxon>Gunneridae</taxon>
        <taxon>Pentapetalae</taxon>
        <taxon>rosids</taxon>
        <taxon>malvids</taxon>
        <taxon>Myrtales</taxon>
        <taxon>Lythraceae</taxon>
        <taxon>Trapa</taxon>
    </lineage>
</organism>
<dbReference type="EMBL" id="JAXQNO010000011">
    <property type="protein sequence ID" value="KAK4788132.1"/>
    <property type="molecule type" value="Genomic_DNA"/>
</dbReference>
<feature type="compositionally biased region" description="Basic and acidic residues" evidence="1">
    <location>
        <begin position="317"/>
        <end position="336"/>
    </location>
</feature>
<name>A0AAN7R397_TRANT</name>
<keyword evidence="3" id="KW-1185">Reference proteome</keyword>
<comment type="caution">
    <text evidence="2">The sequence shown here is derived from an EMBL/GenBank/DDBJ whole genome shotgun (WGS) entry which is preliminary data.</text>
</comment>
<dbReference type="PANTHER" id="PTHR31798:SF2">
    <property type="entry name" value="HYDROXYPROLINE-RICH GLYCOPROTEIN FAMILY PROTEIN"/>
    <property type="match status" value="1"/>
</dbReference>
<evidence type="ECO:0000256" key="1">
    <source>
        <dbReference type="SAM" id="MobiDB-lite"/>
    </source>
</evidence>